<sequence>MKMLVAFLLFMSISVIKTRDFVDVESSYIKHDEEGDFFEADSRLTRELNRRMGSRDNVSQILSRWKRRVSPDTVKKEAQFWGLEQDEKDFLSAMRLHNDTRRSYSWIYPNDPQNFTMKYKILDMMQQAIYATQKRVDVFQNISAKYEKHTGFIFGAYFAALDKWLTDMYIAYCWVTLKRRIVWVNIIYHSHLAKKNVDITYTVEQLTRLYNQRHSKLKSPKVETDTGKLGQG</sequence>
<evidence type="ECO:0000313" key="1">
    <source>
        <dbReference type="EMBL" id="KAJ0174899.1"/>
    </source>
</evidence>
<organism evidence="1 2">
    <name type="scientific">Dendrolimus kikuchii</name>
    <dbReference type="NCBI Taxonomy" id="765133"/>
    <lineage>
        <taxon>Eukaryota</taxon>
        <taxon>Metazoa</taxon>
        <taxon>Ecdysozoa</taxon>
        <taxon>Arthropoda</taxon>
        <taxon>Hexapoda</taxon>
        <taxon>Insecta</taxon>
        <taxon>Pterygota</taxon>
        <taxon>Neoptera</taxon>
        <taxon>Endopterygota</taxon>
        <taxon>Lepidoptera</taxon>
        <taxon>Glossata</taxon>
        <taxon>Ditrysia</taxon>
        <taxon>Bombycoidea</taxon>
        <taxon>Lasiocampidae</taxon>
        <taxon>Dendrolimus</taxon>
    </lineage>
</organism>
<reference evidence="1 2" key="1">
    <citation type="journal article" date="2021" name="Front. Genet.">
        <title>Chromosome-Level Genome Assembly Reveals Significant Gene Expansion in the Toll and IMD Signaling Pathways of Dendrolimus kikuchii.</title>
        <authorList>
            <person name="Zhou J."/>
            <person name="Wu P."/>
            <person name="Xiong Z."/>
            <person name="Liu N."/>
            <person name="Zhao N."/>
            <person name="Ji M."/>
            <person name="Qiu Y."/>
            <person name="Yang B."/>
        </authorList>
    </citation>
    <scope>NUCLEOTIDE SEQUENCE [LARGE SCALE GENOMIC DNA]</scope>
    <source>
        <strain evidence="1">Ann1</strain>
    </source>
</reference>
<comment type="caution">
    <text evidence="1">The sequence shown here is derived from an EMBL/GenBank/DDBJ whole genome shotgun (WGS) entry which is preliminary data.</text>
</comment>
<accession>A0ACC1CT78</accession>
<dbReference type="EMBL" id="CM034403">
    <property type="protein sequence ID" value="KAJ0174899.1"/>
    <property type="molecule type" value="Genomic_DNA"/>
</dbReference>
<evidence type="ECO:0000313" key="2">
    <source>
        <dbReference type="Proteomes" id="UP000824533"/>
    </source>
</evidence>
<proteinExistence type="predicted"/>
<name>A0ACC1CT78_9NEOP</name>
<gene>
    <name evidence="1" type="ORF">K1T71_010007</name>
</gene>
<protein>
    <submittedName>
        <fullName evidence="1">Uncharacterized protein</fullName>
    </submittedName>
</protein>
<dbReference type="Proteomes" id="UP000824533">
    <property type="component" value="Linkage Group LG17"/>
</dbReference>
<keyword evidence="2" id="KW-1185">Reference proteome</keyword>